<dbReference type="GO" id="GO:0005634">
    <property type="term" value="C:nucleus"/>
    <property type="evidence" value="ECO:0007669"/>
    <property type="project" value="TreeGrafter"/>
</dbReference>
<feature type="compositionally biased region" description="Basic and acidic residues" evidence="1">
    <location>
        <begin position="397"/>
        <end position="406"/>
    </location>
</feature>
<keyword evidence="3" id="KW-1185">Reference proteome</keyword>
<dbReference type="WBParaSite" id="ACRNAN_Path_1189.g4623.t1">
    <property type="protein sequence ID" value="ACRNAN_Path_1189.g4623.t1"/>
    <property type="gene ID" value="ACRNAN_Path_1189.g4623"/>
</dbReference>
<dbReference type="Pfam" id="PF13905">
    <property type="entry name" value="Thioredoxin_8"/>
    <property type="match status" value="1"/>
</dbReference>
<name>A0A914BWY4_9BILA</name>
<dbReference type="Proteomes" id="UP000887540">
    <property type="component" value="Unplaced"/>
</dbReference>
<dbReference type="Gene3D" id="3.40.30.10">
    <property type="entry name" value="Glutaredoxin"/>
    <property type="match status" value="1"/>
</dbReference>
<dbReference type="PANTHER" id="PTHR46472:SF1">
    <property type="entry name" value="NUCLEOREDOXIN"/>
    <property type="match status" value="1"/>
</dbReference>
<protein>
    <submittedName>
        <fullName evidence="4">Thioredoxin domain-containing protein</fullName>
    </submittedName>
</protein>
<evidence type="ECO:0000259" key="2">
    <source>
        <dbReference type="PROSITE" id="PS51352"/>
    </source>
</evidence>
<dbReference type="GO" id="GO:0031397">
    <property type="term" value="P:negative regulation of protein ubiquitination"/>
    <property type="evidence" value="ECO:0007669"/>
    <property type="project" value="TreeGrafter"/>
</dbReference>
<dbReference type="AlphaFoldDB" id="A0A914BWY4"/>
<dbReference type="GO" id="GO:0030178">
    <property type="term" value="P:negative regulation of Wnt signaling pathway"/>
    <property type="evidence" value="ECO:0007669"/>
    <property type="project" value="TreeGrafter"/>
</dbReference>
<evidence type="ECO:0000313" key="3">
    <source>
        <dbReference type="Proteomes" id="UP000887540"/>
    </source>
</evidence>
<organism evidence="3 4">
    <name type="scientific">Acrobeloides nanus</name>
    <dbReference type="NCBI Taxonomy" id="290746"/>
    <lineage>
        <taxon>Eukaryota</taxon>
        <taxon>Metazoa</taxon>
        <taxon>Ecdysozoa</taxon>
        <taxon>Nematoda</taxon>
        <taxon>Chromadorea</taxon>
        <taxon>Rhabditida</taxon>
        <taxon>Tylenchina</taxon>
        <taxon>Cephalobomorpha</taxon>
        <taxon>Cephaloboidea</taxon>
        <taxon>Cephalobidae</taxon>
        <taxon>Acrobeloides</taxon>
    </lineage>
</organism>
<dbReference type="PANTHER" id="PTHR46472">
    <property type="entry name" value="NUCLEOREDOXIN"/>
    <property type="match status" value="1"/>
</dbReference>
<dbReference type="PROSITE" id="PS51352">
    <property type="entry name" value="THIOREDOXIN_2"/>
    <property type="match status" value="1"/>
</dbReference>
<evidence type="ECO:0000256" key="1">
    <source>
        <dbReference type="SAM" id="MobiDB-lite"/>
    </source>
</evidence>
<sequence>MSFKQLYEPCFKNIPLVNLSQQLQANGSNAQERCLTTLGSVFKSSNYVIFFIAQSSSSAFQETIASLQTCLRGRRSKSSSLSSNSSPAKFKRLFGLKKSKKTSLSDEINNYSIVVIDDETNPVDMQMDIDCAVFVMPHSSITYITKGRLLRALRAFHLPCLTVVECQSLSLTTSQGRRMLTEDPNGDAFPWHDPPKSVFSGPILKNVVDPSGNKKFESVDSSSLAHCIKAIYFGAKWCPPCRSLNKQLQTAYEKLRSQCQLPFEIIYCSLDRSEASFEEHFLSMPWLAFPFTSSYLHDLARIYDVNGIPSVILLDEENNLITRHGRSVLLSDPTGKDFPWKNQSIYELNEFTVNRIGDFPSLILFTEGTPEDTEFSIQLLKPFLSIYATNPNSNSPDNDKHGDNLSKKSGNTQSLSNSESSLIESDAILPSNVDHFQFFYTGEDPFCDYILESLGLGQAELPLIIICDVMAGHMAICDKPDVSETILADFINEYRNGRANVVPLPYSNVPETRKVGGIPVNVIEHLICNQQAGTMVTK</sequence>
<proteinExistence type="predicted"/>
<reference evidence="4" key="1">
    <citation type="submission" date="2022-11" db="UniProtKB">
        <authorList>
            <consortium name="WormBaseParasite"/>
        </authorList>
    </citation>
    <scope>IDENTIFICATION</scope>
</reference>
<dbReference type="InterPro" id="IPR036249">
    <property type="entry name" value="Thioredoxin-like_sf"/>
</dbReference>
<dbReference type="InterPro" id="IPR012336">
    <property type="entry name" value="Thioredoxin-like_fold"/>
</dbReference>
<dbReference type="GO" id="GO:0004791">
    <property type="term" value="F:thioredoxin-disulfide reductase (NADPH) activity"/>
    <property type="evidence" value="ECO:0007669"/>
    <property type="project" value="TreeGrafter"/>
</dbReference>
<feature type="domain" description="Thioredoxin" evidence="2">
    <location>
        <begin position="177"/>
        <end position="350"/>
    </location>
</feature>
<dbReference type="SUPFAM" id="SSF52833">
    <property type="entry name" value="Thioredoxin-like"/>
    <property type="match status" value="1"/>
</dbReference>
<evidence type="ECO:0000313" key="4">
    <source>
        <dbReference type="WBParaSite" id="ACRNAN_Path_1189.g4623.t1"/>
    </source>
</evidence>
<dbReference type="InterPro" id="IPR013766">
    <property type="entry name" value="Thioredoxin_domain"/>
</dbReference>
<feature type="region of interest" description="Disordered" evidence="1">
    <location>
        <begin position="391"/>
        <end position="417"/>
    </location>
</feature>
<accession>A0A914BWY4</accession>